<organism evidence="3 4">
    <name type="scientific">Fraxinus pennsylvanica</name>
    <dbReference type="NCBI Taxonomy" id="56036"/>
    <lineage>
        <taxon>Eukaryota</taxon>
        <taxon>Viridiplantae</taxon>
        <taxon>Streptophyta</taxon>
        <taxon>Embryophyta</taxon>
        <taxon>Tracheophyta</taxon>
        <taxon>Spermatophyta</taxon>
        <taxon>Magnoliopsida</taxon>
        <taxon>eudicotyledons</taxon>
        <taxon>Gunneridae</taxon>
        <taxon>Pentapetalae</taxon>
        <taxon>asterids</taxon>
        <taxon>lamiids</taxon>
        <taxon>Lamiales</taxon>
        <taxon>Oleaceae</taxon>
        <taxon>Oleeae</taxon>
        <taxon>Fraxinus</taxon>
    </lineage>
</organism>
<dbReference type="Pfam" id="PF00078">
    <property type="entry name" value="RVT_1"/>
    <property type="match status" value="1"/>
</dbReference>
<keyword evidence="1" id="KW-0472">Membrane</keyword>
<dbReference type="PANTHER" id="PTHR24559:SF444">
    <property type="entry name" value="REVERSE TRANSCRIPTASE DOMAIN-CONTAINING PROTEIN"/>
    <property type="match status" value="1"/>
</dbReference>
<evidence type="ECO:0000256" key="1">
    <source>
        <dbReference type="SAM" id="Phobius"/>
    </source>
</evidence>
<feature type="transmembrane region" description="Helical" evidence="1">
    <location>
        <begin position="20"/>
        <end position="39"/>
    </location>
</feature>
<accession>A0AAD1Z5M7</accession>
<reference evidence="3" key="1">
    <citation type="submission" date="2023-05" db="EMBL/GenBank/DDBJ databases">
        <authorList>
            <person name="Huff M."/>
        </authorList>
    </citation>
    <scope>NUCLEOTIDE SEQUENCE</scope>
</reference>
<dbReference type="InterPro" id="IPR043502">
    <property type="entry name" value="DNA/RNA_pol_sf"/>
</dbReference>
<dbReference type="SUPFAM" id="SSF56672">
    <property type="entry name" value="DNA/RNA polymerases"/>
    <property type="match status" value="1"/>
</dbReference>
<dbReference type="Gene3D" id="3.30.70.270">
    <property type="match status" value="2"/>
</dbReference>
<dbReference type="AlphaFoldDB" id="A0AAD1Z5M7"/>
<sequence length="423" mass="49319">MVAVRQELQEKGPRRTEKDFGQVLLTLVVLNLSLGVLGLVRDQAIVRVLYSNSWGVILMFRDVSSRRVSKRSWSLLLVWSNGTHKERLSSLISTDWSISDSIFSARIITPDRTEIRELHQQGRRGVDNLILLGTVLLDKDPRQITKLEIDDISVVRDFPDVFLEHIRRLPPDREIEFSIDLISETPPILRGAPVLFVKKKDGTMRLCIDYSQLNKLNKVTIRNKYPLPRIDDLFDQLRGASLFLNIDLRSRYHQLRIRSVDVPNTTFRSRYGHYEFSVMPFGLTNAPITFMDLMNRMLHLYLDKFVIVFIDDILVYSRSRDGHAVHLRIILQTLRDKQLYAKFSKCEFWLDKVVFLGHVIFVEGIYVDPIKIEAMMKWESPTNVTEIRIAGYYHQFIEGFSKIALPLTSFTRKDSKFVWTEQC</sequence>
<dbReference type="InterPro" id="IPR000477">
    <property type="entry name" value="RT_dom"/>
</dbReference>
<dbReference type="EMBL" id="OU503041">
    <property type="protein sequence ID" value="CAI9763145.1"/>
    <property type="molecule type" value="Genomic_DNA"/>
</dbReference>
<evidence type="ECO:0000259" key="2">
    <source>
        <dbReference type="Pfam" id="PF00078"/>
    </source>
</evidence>
<evidence type="ECO:0000313" key="3">
    <source>
        <dbReference type="EMBL" id="CAI9763145.1"/>
    </source>
</evidence>
<protein>
    <recommendedName>
        <fullName evidence="2">Reverse transcriptase domain-containing protein</fullName>
    </recommendedName>
</protein>
<feature type="domain" description="Reverse transcriptase" evidence="2">
    <location>
        <begin position="197"/>
        <end position="360"/>
    </location>
</feature>
<dbReference type="PANTHER" id="PTHR24559">
    <property type="entry name" value="TRANSPOSON TY3-I GAG-POL POLYPROTEIN"/>
    <property type="match status" value="1"/>
</dbReference>
<evidence type="ECO:0000313" key="4">
    <source>
        <dbReference type="Proteomes" id="UP000834106"/>
    </source>
</evidence>
<keyword evidence="4" id="KW-1185">Reference proteome</keyword>
<name>A0AAD1Z5M7_9LAMI</name>
<dbReference type="InterPro" id="IPR043128">
    <property type="entry name" value="Rev_trsase/Diguanyl_cyclase"/>
</dbReference>
<proteinExistence type="predicted"/>
<gene>
    <name evidence="3" type="ORF">FPE_LOCUS10575</name>
</gene>
<dbReference type="CDD" id="cd01647">
    <property type="entry name" value="RT_LTR"/>
    <property type="match status" value="1"/>
</dbReference>
<keyword evidence="1" id="KW-0812">Transmembrane</keyword>
<keyword evidence="1" id="KW-1133">Transmembrane helix</keyword>
<dbReference type="InterPro" id="IPR053134">
    <property type="entry name" value="RNA-dir_DNA_polymerase"/>
</dbReference>
<dbReference type="Proteomes" id="UP000834106">
    <property type="component" value="Chromosome 6"/>
</dbReference>